<keyword evidence="8 9" id="KW-0975">Bacterial flagellum</keyword>
<dbReference type="NCBIfam" id="TIGR01402">
    <property type="entry name" value="fliQ"/>
    <property type="match status" value="1"/>
</dbReference>
<dbReference type="AlphaFoldDB" id="A0A4Z0C9J0"/>
<sequence length="89" mass="9254">MTPEAVLTLGREAMQMLVTVCAPVLLAALAVGLLVSLLQAVTQVNEATLSFLPKLLAVLATLAIAGPWMASMLVDWIRQVLSSIPAAVG</sequence>
<organism evidence="10 11">
    <name type="scientific">Ramlibacter humi</name>
    <dbReference type="NCBI Taxonomy" id="2530451"/>
    <lineage>
        <taxon>Bacteria</taxon>
        <taxon>Pseudomonadati</taxon>
        <taxon>Pseudomonadota</taxon>
        <taxon>Betaproteobacteria</taxon>
        <taxon>Burkholderiales</taxon>
        <taxon>Comamonadaceae</taxon>
        <taxon>Ramlibacter</taxon>
    </lineage>
</organism>
<dbReference type="PANTHER" id="PTHR34040">
    <property type="entry name" value="FLAGELLAR BIOSYNTHETIC PROTEIN FLIQ"/>
    <property type="match status" value="1"/>
</dbReference>
<dbReference type="PIRSF" id="PIRSF004669">
    <property type="entry name" value="FliQ"/>
    <property type="match status" value="1"/>
</dbReference>
<evidence type="ECO:0000313" key="11">
    <source>
        <dbReference type="Proteomes" id="UP000297839"/>
    </source>
</evidence>
<comment type="caution">
    <text evidence="10">The sequence shown here is derived from an EMBL/GenBank/DDBJ whole genome shotgun (WGS) entry which is preliminary data.</text>
</comment>
<evidence type="ECO:0000256" key="4">
    <source>
        <dbReference type="ARBA" id="ARBA00022475"/>
    </source>
</evidence>
<evidence type="ECO:0000256" key="7">
    <source>
        <dbReference type="ARBA" id="ARBA00023136"/>
    </source>
</evidence>
<dbReference type="RefSeq" id="WP_135248272.1">
    <property type="nucleotide sequence ID" value="NZ_SMLK01000001.1"/>
</dbReference>
<dbReference type="Proteomes" id="UP000297839">
    <property type="component" value="Unassembled WGS sequence"/>
</dbReference>
<dbReference type="GO" id="GO:0009425">
    <property type="term" value="C:bacterial-type flagellum basal body"/>
    <property type="evidence" value="ECO:0007669"/>
    <property type="project" value="UniProtKB-SubCell"/>
</dbReference>
<dbReference type="PANTHER" id="PTHR34040:SF2">
    <property type="entry name" value="FLAGELLAR BIOSYNTHETIC PROTEIN FLIQ"/>
    <property type="match status" value="1"/>
</dbReference>
<dbReference type="InterPro" id="IPR002191">
    <property type="entry name" value="Bac_export_3"/>
</dbReference>
<keyword evidence="7 9" id="KW-0472">Membrane</keyword>
<dbReference type="PRINTS" id="PR00952">
    <property type="entry name" value="TYPE3IMQPROT"/>
</dbReference>
<comment type="function">
    <text evidence="9">Role in flagellar biosynthesis.</text>
</comment>
<keyword evidence="10" id="KW-0282">Flagellum</keyword>
<keyword evidence="4 9" id="KW-1003">Cell membrane</keyword>
<reference evidence="10 11" key="1">
    <citation type="submission" date="2019-03" db="EMBL/GenBank/DDBJ databases">
        <title>Ramlibacter sp. 18x22-1, whole genome shotgun sequence.</title>
        <authorList>
            <person name="Zhang X."/>
            <person name="Feng G."/>
            <person name="Zhu H."/>
        </authorList>
    </citation>
    <scope>NUCLEOTIDE SEQUENCE [LARGE SCALE GENOMIC DNA]</scope>
    <source>
        <strain evidence="10 11">18x22-1</strain>
    </source>
</reference>
<keyword evidence="10" id="KW-0969">Cilium</keyword>
<dbReference type="GO" id="GO:0044780">
    <property type="term" value="P:bacterial-type flagellum assembly"/>
    <property type="evidence" value="ECO:0007669"/>
    <property type="project" value="InterPro"/>
</dbReference>
<keyword evidence="5 9" id="KW-0812">Transmembrane</keyword>
<evidence type="ECO:0000313" key="10">
    <source>
        <dbReference type="EMBL" id="TFZ08336.1"/>
    </source>
</evidence>
<proteinExistence type="inferred from homology"/>
<keyword evidence="6 9" id="KW-1133">Transmembrane helix</keyword>
<keyword evidence="11" id="KW-1185">Reference proteome</keyword>
<evidence type="ECO:0000256" key="5">
    <source>
        <dbReference type="ARBA" id="ARBA00022692"/>
    </source>
</evidence>
<dbReference type="OrthoDB" id="9806440at2"/>
<evidence type="ECO:0000256" key="9">
    <source>
        <dbReference type="RuleBase" id="RU364090"/>
    </source>
</evidence>
<accession>A0A4Z0C9J0</accession>
<evidence type="ECO:0000256" key="1">
    <source>
        <dbReference type="ARBA" id="ARBA00004651"/>
    </source>
</evidence>
<dbReference type="EMBL" id="SMLK01000001">
    <property type="protein sequence ID" value="TFZ08336.1"/>
    <property type="molecule type" value="Genomic_DNA"/>
</dbReference>
<keyword evidence="10" id="KW-0966">Cell projection</keyword>
<name>A0A4Z0C9J0_9BURK</name>
<dbReference type="InterPro" id="IPR006305">
    <property type="entry name" value="FliQ"/>
</dbReference>
<feature type="transmembrane region" description="Helical" evidence="9">
    <location>
        <begin position="56"/>
        <end position="74"/>
    </location>
</feature>
<dbReference type="GO" id="GO:0005886">
    <property type="term" value="C:plasma membrane"/>
    <property type="evidence" value="ECO:0007669"/>
    <property type="project" value="UniProtKB-SubCell"/>
</dbReference>
<evidence type="ECO:0000256" key="6">
    <source>
        <dbReference type="ARBA" id="ARBA00022989"/>
    </source>
</evidence>
<comment type="subcellular location">
    <subcellularLocation>
        <location evidence="1 9">Cell membrane</location>
        <topology evidence="1">Multi-pass membrane protein</topology>
    </subcellularLocation>
    <subcellularLocation>
        <location evidence="9">Bacterial flagellum basal body</location>
    </subcellularLocation>
</comment>
<gene>
    <name evidence="9 10" type="primary">fliQ</name>
    <name evidence="10" type="ORF">EZ216_04045</name>
</gene>
<evidence type="ECO:0000256" key="2">
    <source>
        <dbReference type="ARBA" id="ARBA00006156"/>
    </source>
</evidence>
<comment type="similarity">
    <text evidence="2 9">Belongs to the FliQ/MopD/SpaQ family.</text>
</comment>
<dbReference type="Pfam" id="PF01313">
    <property type="entry name" value="Bac_export_3"/>
    <property type="match status" value="1"/>
</dbReference>
<evidence type="ECO:0000256" key="3">
    <source>
        <dbReference type="ARBA" id="ARBA00021718"/>
    </source>
</evidence>
<protein>
    <recommendedName>
        <fullName evidence="3 9">Flagellar biosynthetic protein FliQ</fullName>
    </recommendedName>
</protein>
<dbReference type="GO" id="GO:0009306">
    <property type="term" value="P:protein secretion"/>
    <property type="evidence" value="ECO:0007669"/>
    <property type="project" value="InterPro"/>
</dbReference>
<evidence type="ECO:0000256" key="8">
    <source>
        <dbReference type="ARBA" id="ARBA00023143"/>
    </source>
</evidence>